<evidence type="ECO:0000313" key="5">
    <source>
        <dbReference type="EMBL" id="KGF44349.1"/>
    </source>
</evidence>
<evidence type="ECO:0000256" key="3">
    <source>
        <dbReference type="ARBA" id="ARBA00023172"/>
    </source>
</evidence>
<dbReference type="EMBL" id="JRNR01000223">
    <property type="protein sequence ID" value="KGF44349.1"/>
    <property type="molecule type" value="Genomic_DNA"/>
</dbReference>
<reference evidence="5 6" key="1">
    <citation type="submission" date="2014-07" db="EMBL/GenBank/DDBJ databases">
        <authorList>
            <person name="McCorrison J."/>
            <person name="Sanka R."/>
            <person name="Torralba M."/>
            <person name="Gillis M."/>
            <person name="Haft D.H."/>
            <person name="Methe B."/>
            <person name="Sutton G."/>
            <person name="Nelson K.E."/>
        </authorList>
    </citation>
    <scope>NUCLEOTIDE SEQUENCE [LARGE SCALE GENOMIC DNA]</scope>
    <source>
        <strain evidence="5 6">DNF00882</strain>
    </source>
</reference>
<dbReference type="SUPFAM" id="SSF56349">
    <property type="entry name" value="DNA breaking-rejoining enzymes"/>
    <property type="match status" value="1"/>
</dbReference>
<evidence type="ECO:0000256" key="2">
    <source>
        <dbReference type="ARBA" id="ARBA00023125"/>
    </source>
</evidence>
<name>A0A096CGI6_9BACT</name>
<dbReference type="InterPro" id="IPR011010">
    <property type="entry name" value="DNA_brk_join_enz"/>
</dbReference>
<dbReference type="Gene3D" id="1.10.150.130">
    <property type="match status" value="1"/>
</dbReference>
<dbReference type="InterPro" id="IPR013762">
    <property type="entry name" value="Integrase-like_cat_sf"/>
</dbReference>
<dbReference type="GO" id="GO:0015074">
    <property type="term" value="P:DNA integration"/>
    <property type="evidence" value="ECO:0007669"/>
    <property type="project" value="InterPro"/>
</dbReference>
<dbReference type="Proteomes" id="UP000029538">
    <property type="component" value="Unassembled WGS sequence"/>
</dbReference>
<organism evidence="5 6">
    <name type="scientific">Prevotella disiens DNF00882</name>
    <dbReference type="NCBI Taxonomy" id="1401075"/>
    <lineage>
        <taxon>Bacteria</taxon>
        <taxon>Pseudomonadati</taxon>
        <taxon>Bacteroidota</taxon>
        <taxon>Bacteroidia</taxon>
        <taxon>Bacteroidales</taxon>
        <taxon>Prevotellaceae</taxon>
        <taxon>Prevotella</taxon>
    </lineage>
</organism>
<comment type="caution">
    <text evidence="5">The sequence shown here is derived from an EMBL/GenBank/DDBJ whole genome shotgun (WGS) entry which is preliminary data.</text>
</comment>
<accession>A0A096CGI6</accession>
<keyword evidence="2" id="KW-0238">DNA-binding</keyword>
<dbReference type="InterPro" id="IPR025269">
    <property type="entry name" value="SAM-like_dom"/>
</dbReference>
<dbReference type="InterPro" id="IPR010998">
    <property type="entry name" value="Integrase_recombinase_N"/>
</dbReference>
<dbReference type="GO" id="GO:0006310">
    <property type="term" value="P:DNA recombination"/>
    <property type="evidence" value="ECO:0007669"/>
    <property type="project" value="UniProtKB-KW"/>
</dbReference>
<dbReference type="InterPro" id="IPR050090">
    <property type="entry name" value="Tyrosine_recombinase_XerCD"/>
</dbReference>
<dbReference type="Pfam" id="PF00589">
    <property type="entry name" value="Phage_integrase"/>
    <property type="match status" value="1"/>
</dbReference>
<gene>
    <name evidence="5" type="ORF">HMPREF0654_12785</name>
</gene>
<dbReference type="AlphaFoldDB" id="A0A096CGI6"/>
<dbReference type="InterPro" id="IPR002104">
    <property type="entry name" value="Integrase_catalytic"/>
</dbReference>
<evidence type="ECO:0000313" key="6">
    <source>
        <dbReference type="Proteomes" id="UP000029538"/>
    </source>
</evidence>
<evidence type="ECO:0000256" key="1">
    <source>
        <dbReference type="ARBA" id="ARBA00008857"/>
    </source>
</evidence>
<comment type="similarity">
    <text evidence="1">Belongs to the 'phage' integrase family.</text>
</comment>
<dbReference type="Gene3D" id="1.10.443.10">
    <property type="entry name" value="Intergrase catalytic core"/>
    <property type="match status" value="1"/>
</dbReference>
<dbReference type="RefSeq" id="WP_036885332.1">
    <property type="nucleotide sequence ID" value="NZ_JRNR01000223.1"/>
</dbReference>
<protein>
    <submittedName>
        <fullName evidence="5">Integrase</fullName>
    </submittedName>
</protein>
<dbReference type="GO" id="GO:0003677">
    <property type="term" value="F:DNA binding"/>
    <property type="evidence" value="ECO:0007669"/>
    <property type="project" value="UniProtKB-KW"/>
</dbReference>
<keyword evidence="3" id="KW-0233">DNA recombination</keyword>
<proteinExistence type="inferred from homology"/>
<dbReference type="PANTHER" id="PTHR30349:SF64">
    <property type="entry name" value="PROPHAGE INTEGRASE INTD-RELATED"/>
    <property type="match status" value="1"/>
</dbReference>
<evidence type="ECO:0000259" key="4">
    <source>
        <dbReference type="PROSITE" id="PS51898"/>
    </source>
</evidence>
<dbReference type="Pfam" id="PF13102">
    <property type="entry name" value="Phage_int_SAM_5"/>
    <property type="match status" value="1"/>
</dbReference>
<sequence>MARSTFKTLFYINRSKLKKNGRCPIMGRITIDGQQVQYSMGLDVNPNNWDAKHGRCKGDTDEMKNINRILTEKEGQIQTKYNELVWQKGYVSAELLKNCLTEDSQSNGMLMEEADRFIEEKRPCVGISIAQSTFRNYIYNKQLIVSFLLEKYGMSDIGYSRLDYGFVEELDFYLKSKRRLSPATIQMTVIFLRKLISIGQQKKYIRRDPFVDFKAEKPRGTRRYLTTEELKRILQTPILNKQFERARQLFIFCAFTGLARVDMLRLTPKHIHHYDDGTCEIRIKRQKTDVEAIIPLLPIAKEILDIHIKGKQHDDLIFPILNVSKASFACINIGQICQIEKGLTFHMARHTFATTICLSNGIAMETLCKMLGHSDIGTTQIYGKITDLKIREDMNRLQEHKSKAFSDYTEAIEKQNATIF</sequence>
<dbReference type="PROSITE" id="PS51898">
    <property type="entry name" value="TYR_RECOMBINASE"/>
    <property type="match status" value="1"/>
</dbReference>
<dbReference type="Pfam" id="PF17293">
    <property type="entry name" value="Arm-DNA-bind_5"/>
    <property type="match status" value="1"/>
</dbReference>
<feature type="domain" description="Tyr recombinase" evidence="4">
    <location>
        <begin position="220"/>
        <end position="395"/>
    </location>
</feature>
<dbReference type="PANTHER" id="PTHR30349">
    <property type="entry name" value="PHAGE INTEGRASE-RELATED"/>
    <property type="match status" value="1"/>
</dbReference>
<dbReference type="CDD" id="cd01185">
    <property type="entry name" value="INTN1_C_like"/>
    <property type="match status" value="1"/>
</dbReference>
<dbReference type="InterPro" id="IPR035386">
    <property type="entry name" value="Arm-DNA-bind_5"/>
</dbReference>